<evidence type="ECO:0000256" key="2">
    <source>
        <dbReference type="ARBA" id="ARBA00022803"/>
    </source>
</evidence>
<dbReference type="Gene3D" id="1.25.40.10">
    <property type="entry name" value="Tetratricopeptide repeat domain"/>
    <property type="match status" value="1"/>
</dbReference>
<accession>A0A250DM66</accession>
<dbReference type="Proteomes" id="UP000217154">
    <property type="component" value="Chromosome"/>
</dbReference>
<dbReference type="InterPro" id="IPR011990">
    <property type="entry name" value="TPR-like_helical_dom_sf"/>
</dbReference>
<feature type="repeat" description="TPR" evidence="3">
    <location>
        <begin position="116"/>
        <end position="149"/>
    </location>
</feature>
<dbReference type="EMBL" id="CP023284">
    <property type="protein sequence ID" value="ATA55430.1"/>
    <property type="molecule type" value="Genomic_DNA"/>
</dbReference>
<reference evidence="5 6" key="1">
    <citation type="submission" date="2017-09" db="EMBL/GenBank/DDBJ databases">
        <title>The diverse metabolic capabilities of V. boronicumulans make it an excellent choice for continued studies on novel biodegradation.</title>
        <authorList>
            <person name="Sun S."/>
        </authorList>
    </citation>
    <scope>NUCLEOTIDE SEQUENCE [LARGE SCALE GENOMIC DNA]</scope>
    <source>
        <strain evidence="5 6">J1</strain>
    </source>
</reference>
<dbReference type="Pfam" id="PF13424">
    <property type="entry name" value="TPR_12"/>
    <property type="match status" value="1"/>
</dbReference>
<dbReference type="PANTHER" id="PTHR45641:SF19">
    <property type="entry name" value="NEPHROCYSTIN-3"/>
    <property type="match status" value="1"/>
</dbReference>
<dbReference type="AlphaFoldDB" id="A0A250DM66"/>
<protein>
    <submittedName>
        <fullName evidence="5">Uncharacterized protein</fullName>
    </submittedName>
</protein>
<keyword evidence="4" id="KW-0732">Signal</keyword>
<evidence type="ECO:0000256" key="3">
    <source>
        <dbReference type="PROSITE-ProRule" id="PRU00339"/>
    </source>
</evidence>
<dbReference type="RefSeq" id="WP_095745796.1">
    <property type="nucleotide sequence ID" value="NZ_CP023284.1"/>
</dbReference>
<dbReference type="SMART" id="SM00028">
    <property type="entry name" value="TPR"/>
    <property type="match status" value="3"/>
</dbReference>
<proteinExistence type="predicted"/>
<evidence type="ECO:0000256" key="1">
    <source>
        <dbReference type="ARBA" id="ARBA00022737"/>
    </source>
</evidence>
<feature type="signal peptide" evidence="4">
    <location>
        <begin position="1"/>
        <end position="24"/>
    </location>
</feature>
<dbReference type="Pfam" id="PF13176">
    <property type="entry name" value="TPR_7"/>
    <property type="match status" value="1"/>
</dbReference>
<evidence type="ECO:0000256" key="4">
    <source>
        <dbReference type="SAM" id="SignalP"/>
    </source>
</evidence>
<gene>
    <name evidence="5" type="ORF">CKY39_21045</name>
</gene>
<organism evidence="5 6">
    <name type="scientific">Variovorax boronicumulans</name>
    <dbReference type="NCBI Taxonomy" id="436515"/>
    <lineage>
        <taxon>Bacteria</taxon>
        <taxon>Pseudomonadati</taxon>
        <taxon>Pseudomonadota</taxon>
        <taxon>Betaproteobacteria</taxon>
        <taxon>Burkholderiales</taxon>
        <taxon>Comamonadaceae</taxon>
        <taxon>Variovorax</taxon>
    </lineage>
</organism>
<evidence type="ECO:0000313" key="6">
    <source>
        <dbReference type="Proteomes" id="UP000217154"/>
    </source>
</evidence>
<dbReference type="PANTHER" id="PTHR45641">
    <property type="entry name" value="TETRATRICOPEPTIDE REPEAT PROTEIN (AFU_ORTHOLOGUE AFUA_6G03870)"/>
    <property type="match status" value="1"/>
</dbReference>
<sequence>MKFAKAWLAAGVVLAASQFGALYAQDGNPGWRALRQELVQRINANCYDVGTLELAQQVLQTAQRTGGPESADTALSLVLLAHVHQRQGQLTRAAQSYTAALAIQEKTAGPDSPRVAFTLSALAGLHYRREAFDQAIALYERALAIHEKQRRPDAHAVLYSRQNLAAAHRAQGAYAKAVPLYERELDARAQPLLAVALVH</sequence>
<name>A0A250DM66_9BURK</name>
<feature type="chain" id="PRO_5013236223" evidence="4">
    <location>
        <begin position="25"/>
        <end position="199"/>
    </location>
</feature>
<dbReference type="SUPFAM" id="SSF48452">
    <property type="entry name" value="TPR-like"/>
    <property type="match status" value="1"/>
</dbReference>
<dbReference type="InterPro" id="IPR019734">
    <property type="entry name" value="TPR_rpt"/>
</dbReference>
<dbReference type="PROSITE" id="PS50005">
    <property type="entry name" value="TPR"/>
    <property type="match status" value="1"/>
</dbReference>
<evidence type="ECO:0000313" key="5">
    <source>
        <dbReference type="EMBL" id="ATA55430.1"/>
    </source>
</evidence>
<keyword evidence="2 3" id="KW-0802">TPR repeat</keyword>
<dbReference type="KEGG" id="vbo:CKY39_21045"/>
<keyword evidence="1" id="KW-0677">Repeat</keyword>